<comment type="caution">
    <text evidence="1">The sequence shown here is derived from an EMBL/GenBank/DDBJ whole genome shotgun (WGS) entry which is preliminary data.</text>
</comment>
<keyword evidence="2" id="KW-1185">Reference proteome</keyword>
<reference evidence="1" key="1">
    <citation type="journal article" date="2015" name="Int. J. Syst. Evol. Microbiol.">
        <title>Rhizobium alvei sp. nov., isolated from a freshwater river.</title>
        <authorList>
            <person name="Sheu S.Y."/>
            <person name="Huang H.W."/>
            <person name="Young C.C."/>
            <person name="Chen W.M."/>
        </authorList>
    </citation>
    <scope>NUCLEOTIDE SEQUENCE</scope>
    <source>
        <strain evidence="1">TNR-22</strain>
    </source>
</reference>
<dbReference type="RefSeq" id="WP_304378874.1">
    <property type="nucleotide sequence ID" value="NZ_JAUOZU010000024.1"/>
</dbReference>
<protein>
    <submittedName>
        <fullName evidence="1">Uncharacterized protein</fullName>
    </submittedName>
</protein>
<name>A0ABT8YTD3_9HYPH</name>
<organism evidence="1 2">
    <name type="scientific">Rhizobium alvei</name>
    <dbReference type="NCBI Taxonomy" id="1132659"/>
    <lineage>
        <taxon>Bacteria</taxon>
        <taxon>Pseudomonadati</taxon>
        <taxon>Pseudomonadota</taxon>
        <taxon>Alphaproteobacteria</taxon>
        <taxon>Hyphomicrobiales</taxon>
        <taxon>Rhizobiaceae</taxon>
        <taxon>Rhizobium/Agrobacterium group</taxon>
        <taxon>Rhizobium</taxon>
    </lineage>
</organism>
<gene>
    <name evidence="1" type="ORF">Q4481_23560</name>
</gene>
<dbReference type="Proteomes" id="UP001174932">
    <property type="component" value="Unassembled WGS sequence"/>
</dbReference>
<accession>A0ABT8YTD3</accession>
<sequence>MDDLEFAFEELQLTIGGFPCEGAMFEGTAILSEKDGLFEVSSIELKGGHILLPESNRCYVVTSREKMLFHWIADVITDTTTDIGKRAVEEWWEALANDRDDRRMGYGYGDRVYNAMREAAE</sequence>
<evidence type="ECO:0000313" key="1">
    <source>
        <dbReference type="EMBL" id="MDO6966944.1"/>
    </source>
</evidence>
<dbReference type="EMBL" id="JAUOZU010000024">
    <property type="protein sequence ID" value="MDO6966944.1"/>
    <property type="molecule type" value="Genomic_DNA"/>
</dbReference>
<reference evidence="1" key="2">
    <citation type="submission" date="2023-07" db="EMBL/GenBank/DDBJ databases">
        <authorList>
            <person name="Shen H."/>
        </authorList>
    </citation>
    <scope>NUCLEOTIDE SEQUENCE</scope>
    <source>
        <strain evidence="1">TNR-22</strain>
    </source>
</reference>
<evidence type="ECO:0000313" key="2">
    <source>
        <dbReference type="Proteomes" id="UP001174932"/>
    </source>
</evidence>
<proteinExistence type="predicted"/>